<sequence>MYWEANLSNLDVATLLLISKNIEDAPTPSAKPISFLLPTIKTITMNSTPIAVTQSPLIISRPTSRGRRCYTMQKDELRIRREKLEREAKRATRDLRQISYAANQQLEIETKKAGSVVNLIQSLLQDLAKCENDLQDLHPDEEATTLQSKLERKRAEINEALKTLEEHCVESRTCSEAGSDSDY</sequence>
<feature type="coiled-coil region" evidence="1">
    <location>
        <begin position="143"/>
        <end position="170"/>
    </location>
</feature>
<dbReference type="EMBL" id="JAPDRK010000003">
    <property type="protein sequence ID" value="KAJ9614432.1"/>
    <property type="molecule type" value="Genomic_DNA"/>
</dbReference>
<proteinExistence type="predicted"/>
<feature type="coiled-coil region" evidence="1">
    <location>
        <begin position="67"/>
        <end position="101"/>
    </location>
</feature>
<evidence type="ECO:0000256" key="1">
    <source>
        <dbReference type="SAM" id="Coils"/>
    </source>
</evidence>
<evidence type="ECO:0000313" key="3">
    <source>
        <dbReference type="Proteomes" id="UP001172673"/>
    </source>
</evidence>
<evidence type="ECO:0000313" key="2">
    <source>
        <dbReference type="EMBL" id="KAJ9614432.1"/>
    </source>
</evidence>
<keyword evidence="3" id="KW-1185">Reference proteome</keyword>
<reference evidence="2" key="1">
    <citation type="submission" date="2022-10" db="EMBL/GenBank/DDBJ databases">
        <title>Culturing micro-colonial fungi from biological soil crusts in the Mojave desert and describing Neophaeococcomyces mojavensis, and introducing the new genera and species Taxawa tesnikishii.</title>
        <authorList>
            <person name="Kurbessoian T."/>
            <person name="Stajich J.E."/>
        </authorList>
    </citation>
    <scope>NUCLEOTIDE SEQUENCE</scope>
    <source>
        <strain evidence="2">TK_41</strain>
    </source>
</reference>
<keyword evidence="1" id="KW-0175">Coiled coil</keyword>
<protein>
    <submittedName>
        <fullName evidence="2">Uncharacterized protein</fullName>
    </submittedName>
</protein>
<accession>A0AA38XJ46</accession>
<name>A0AA38XJ46_9EURO</name>
<gene>
    <name evidence="2" type="ORF">H2200_002568</name>
</gene>
<comment type="caution">
    <text evidence="2">The sequence shown here is derived from an EMBL/GenBank/DDBJ whole genome shotgun (WGS) entry which is preliminary data.</text>
</comment>
<dbReference type="AlphaFoldDB" id="A0AA38XJ46"/>
<dbReference type="Proteomes" id="UP001172673">
    <property type="component" value="Unassembled WGS sequence"/>
</dbReference>
<organism evidence="2 3">
    <name type="scientific">Cladophialophora chaetospira</name>
    <dbReference type="NCBI Taxonomy" id="386627"/>
    <lineage>
        <taxon>Eukaryota</taxon>
        <taxon>Fungi</taxon>
        <taxon>Dikarya</taxon>
        <taxon>Ascomycota</taxon>
        <taxon>Pezizomycotina</taxon>
        <taxon>Eurotiomycetes</taxon>
        <taxon>Chaetothyriomycetidae</taxon>
        <taxon>Chaetothyriales</taxon>
        <taxon>Herpotrichiellaceae</taxon>
        <taxon>Cladophialophora</taxon>
    </lineage>
</organism>